<evidence type="ECO:0000313" key="2">
    <source>
        <dbReference type="Proteomes" id="UP000004756"/>
    </source>
</evidence>
<accession>C0CX95</accession>
<dbReference type="HOGENOM" id="CLU_1567964_0_0_9"/>
<evidence type="ECO:0000313" key="1">
    <source>
        <dbReference type="EMBL" id="EEG56298.1"/>
    </source>
</evidence>
<name>C0CX95_9FIRM</name>
<dbReference type="EMBL" id="ACCJ01000079">
    <property type="protein sequence ID" value="EEG56298.1"/>
    <property type="molecule type" value="Genomic_DNA"/>
</dbReference>
<reference evidence="1 2" key="1">
    <citation type="submission" date="2009-01" db="EMBL/GenBank/DDBJ databases">
        <authorList>
            <person name="Fulton L."/>
            <person name="Clifton S."/>
            <person name="Fulton B."/>
            <person name="Xu J."/>
            <person name="Minx P."/>
            <person name="Pepin K.H."/>
            <person name="Johnson M."/>
            <person name="Bhonagiri V."/>
            <person name="Nash W.E."/>
            <person name="Mardis E.R."/>
            <person name="Wilson R.K."/>
        </authorList>
    </citation>
    <scope>NUCLEOTIDE SEQUENCE [LARGE SCALE GENOMIC DNA]</scope>
    <source>
        <strain evidence="1 2">DSM 15981</strain>
    </source>
</reference>
<dbReference type="Proteomes" id="UP000004756">
    <property type="component" value="Unassembled WGS sequence"/>
</dbReference>
<proteinExistence type="predicted"/>
<dbReference type="AlphaFoldDB" id="C0CX95"/>
<comment type="caution">
    <text evidence="1">The sequence shown here is derived from an EMBL/GenBank/DDBJ whole genome shotgun (WGS) entry which is preliminary data.</text>
</comment>
<keyword evidence="2" id="KW-1185">Reference proteome</keyword>
<protein>
    <submittedName>
        <fullName evidence="1">Uncharacterized protein</fullName>
    </submittedName>
</protein>
<reference evidence="1 2" key="2">
    <citation type="submission" date="2009-02" db="EMBL/GenBank/DDBJ databases">
        <title>Draft genome sequence of Clostridium asparagiforme (DSM 15981).</title>
        <authorList>
            <person name="Sudarsanam P."/>
            <person name="Ley R."/>
            <person name="Guruge J."/>
            <person name="Turnbaugh P.J."/>
            <person name="Mahowald M."/>
            <person name="Liep D."/>
            <person name="Gordon J."/>
        </authorList>
    </citation>
    <scope>NUCLEOTIDE SEQUENCE [LARGE SCALE GENOMIC DNA]</scope>
    <source>
        <strain evidence="1 2">DSM 15981</strain>
    </source>
</reference>
<organism evidence="1 2">
    <name type="scientific">[Clostridium] asparagiforme DSM 15981</name>
    <dbReference type="NCBI Taxonomy" id="518636"/>
    <lineage>
        <taxon>Bacteria</taxon>
        <taxon>Bacillati</taxon>
        <taxon>Bacillota</taxon>
        <taxon>Clostridia</taxon>
        <taxon>Lachnospirales</taxon>
        <taxon>Lachnospiraceae</taxon>
        <taxon>Enterocloster</taxon>
    </lineage>
</organism>
<sequence>MRDVVLSELAYEKTESGKGIILTEYFGEGKSRNKLPEEIDGLPVVMLGEEIFMNHEALKEIILPENLQYKEARKMARLLYMGATIYYCMTGKVVPEALELRAENRIRDMRADFQELPPTAPFMGSGDEMKTAHYRGEEERNEKTDLDVTEHAGRVRRKRQRQRLIKLLGR</sequence>
<gene>
    <name evidence="1" type="ORF">CLOSTASPAR_01616</name>
</gene>